<dbReference type="Proteomes" id="UP000076563">
    <property type="component" value="Unassembled WGS sequence"/>
</dbReference>
<evidence type="ECO:0000256" key="1">
    <source>
        <dbReference type="SAM" id="MobiDB-lite"/>
    </source>
</evidence>
<name>A0A161SCL6_9BACL</name>
<dbReference type="OrthoDB" id="2450266at2"/>
<dbReference type="AlphaFoldDB" id="A0A161SCL6"/>
<accession>A0A161SCL6</accession>
<comment type="caution">
    <text evidence="2">The sequence shown here is derived from an EMBL/GenBank/DDBJ whole genome shotgun (WGS) entry which is preliminary data.</text>
</comment>
<dbReference type="RefSeq" id="WP_063183084.1">
    <property type="nucleotide sequence ID" value="NZ_LQRA01000057.1"/>
</dbReference>
<feature type="region of interest" description="Disordered" evidence="1">
    <location>
        <begin position="108"/>
        <end position="158"/>
    </location>
</feature>
<gene>
    <name evidence="2" type="ORF">AV654_19510</name>
</gene>
<organism evidence="2 3">
    <name type="scientific">Paenibacillus elgii</name>
    <dbReference type="NCBI Taxonomy" id="189691"/>
    <lineage>
        <taxon>Bacteria</taxon>
        <taxon>Bacillati</taxon>
        <taxon>Bacillota</taxon>
        <taxon>Bacilli</taxon>
        <taxon>Bacillales</taxon>
        <taxon>Paenibacillaceae</taxon>
        <taxon>Paenibacillus</taxon>
    </lineage>
</organism>
<evidence type="ECO:0000313" key="2">
    <source>
        <dbReference type="EMBL" id="KZE78165.1"/>
    </source>
</evidence>
<reference evidence="3" key="1">
    <citation type="submission" date="2016-01" db="EMBL/GenBank/DDBJ databases">
        <title>Draft genome of Chromobacterium sp. F49.</title>
        <authorList>
            <person name="Hong K.W."/>
        </authorList>
    </citation>
    <scope>NUCLEOTIDE SEQUENCE [LARGE SCALE GENOMIC DNA]</scope>
    <source>
        <strain evidence="3">M63</strain>
    </source>
</reference>
<evidence type="ECO:0000313" key="3">
    <source>
        <dbReference type="Proteomes" id="UP000076563"/>
    </source>
</evidence>
<proteinExistence type="predicted"/>
<dbReference type="EMBL" id="LQRA01000057">
    <property type="protein sequence ID" value="KZE78165.1"/>
    <property type="molecule type" value="Genomic_DNA"/>
</dbReference>
<protein>
    <submittedName>
        <fullName evidence="2">Uncharacterized protein</fullName>
    </submittedName>
</protein>
<sequence>MGRQVVPGKSTGIKPRMDENEFIIKWMNMQTNLMDSFRILMEQEISAHGLRNLQEHIPASRPELVLGPPKIDSAATFQPKNATSIQLRDAAALEKESSASLEALKSPVEIHSGQTQDSIKGTEKVQEKPISTVSETIPAQPARRISPLMDLDPDTAGF</sequence>
<keyword evidence="3" id="KW-1185">Reference proteome</keyword>